<dbReference type="AlphaFoldDB" id="A0A202BF44"/>
<comment type="caution">
    <text evidence="1">The sequence shown here is derived from an EMBL/GenBank/DDBJ whole genome shotgun (WGS) entry which is preliminary data.</text>
</comment>
<evidence type="ECO:0000313" key="2">
    <source>
        <dbReference type="Proteomes" id="UP000196342"/>
    </source>
</evidence>
<name>A0A202BF44_CHRVL</name>
<keyword evidence="2" id="KW-1185">Reference proteome</keyword>
<organism evidence="1 2">
    <name type="scientific">Chromobacterium violaceum</name>
    <dbReference type="NCBI Taxonomy" id="536"/>
    <lineage>
        <taxon>Bacteria</taxon>
        <taxon>Pseudomonadati</taxon>
        <taxon>Pseudomonadota</taxon>
        <taxon>Betaproteobacteria</taxon>
        <taxon>Neisseriales</taxon>
        <taxon>Chromobacteriaceae</taxon>
        <taxon>Chromobacterium</taxon>
    </lineage>
</organism>
<dbReference type="EMBL" id="NHOO01000002">
    <property type="protein sequence ID" value="OVE50012.1"/>
    <property type="molecule type" value="Genomic_DNA"/>
</dbReference>
<gene>
    <name evidence="1" type="ORF">CBW21_01805</name>
</gene>
<accession>A0A202BF44</accession>
<evidence type="ECO:0000313" key="1">
    <source>
        <dbReference type="EMBL" id="OVE50012.1"/>
    </source>
</evidence>
<dbReference type="RefSeq" id="WP_087697145.1">
    <property type="nucleotide sequence ID" value="NZ_NHOO01000002.1"/>
</dbReference>
<dbReference type="Proteomes" id="UP000196342">
    <property type="component" value="Unassembled WGS sequence"/>
</dbReference>
<proteinExistence type="predicted"/>
<sequence>MSRLSQSQKVAQLLRSHPSQRFTARQIASAIVNQYPEDYADKRSNPRFANDKAFLSQVVAEIGAQKDTITGADSRIRWQDKPRPRVYWCETADAMAEAVIEEEDEDDSPMAEQADLSEHQLYPLLMQYLQTELSLYGLRIDEKRSRNQRGSGGNHWLHPDLVAMQPVAKDWHELVRSCVLHGGGQSVRLWAFEVKKELTRGNVRKSFFQAVSNSSWANEGYLVCTGIVGKDTEDELRMLSALHGIGVIVLDSSNPSESEIVVPARARQDVDWQSVHRLVEENEDMREFVELVSTYYQTGRLRPQDWNKC</sequence>
<protein>
    <submittedName>
        <fullName evidence="1">HrgA protein</fullName>
    </submittedName>
</protein>
<reference evidence="1 2" key="1">
    <citation type="submission" date="2017-05" db="EMBL/GenBank/DDBJ databases">
        <title>Chromobacterium violaceum GHPS1 isolated from Hydrocarbon polluted soil in French Guiana display an awesome secondary metabolite arsenal and a battery of drug and heavy-metal-resistance and detoxification of xenobiotics proteins.</title>
        <authorList>
            <person name="Belbahri L."/>
        </authorList>
    </citation>
    <scope>NUCLEOTIDE SEQUENCE [LARGE SCALE GENOMIC DNA]</scope>
    <source>
        <strain evidence="1 2">GHPS1</strain>
    </source>
</reference>